<name>A0A482XWM5_9EURY</name>
<evidence type="ECO:0000313" key="1">
    <source>
        <dbReference type="EMBL" id="RZH66325.1"/>
    </source>
</evidence>
<proteinExistence type="predicted"/>
<dbReference type="Proteomes" id="UP000292704">
    <property type="component" value="Unassembled WGS sequence"/>
</dbReference>
<gene>
    <name evidence="1" type="ORF">ELS17_16715</name>
</gene>
<comment type="caution">
    <text evidence="1">The sequence shown here is derived from an EMBL/GenBank/DDBJ whole genome shotgun (WGS) entry which is preliminary data.</text>
</comment>
<organism evidence="1 2">
    <name type="scientific">Natrinema altunense</name>
    <dbReference type="NCBI Taxonomy" id="222984"/>
    <lineage>
        <taxon>Archaea</taxon>
        <taxon>Methanobacteriati</taxon>
        <taxon>Methanobacteriota</taxon>
        <taxon>Stenosarchaea group</taxon>
        <taxon>Halobacteria</taxon>
        <taxon>Halobacteriales</taxon>
        <taxon>Natrialbaceae</taxon>
        <taxon>Natrinema</taxon>
    </lineage>
</organism>
<protein>
    <submittedName>
        <fullName evidence="1">Uncharacterized protein</fullName>
    </submittedName>
</protein>
<dbReference type="EMBL" id="SHMR01000009">
    <property type="protein sequence ID" value="RZH66325.1"/>
    <property type="molecule type" value="Genomic_DNA"/>
</dbReference>
<evidence type="ECO:0000313" key="2">
    <source>
        <dbReference type="Proteomes" id="UP000292704"/>
    </source>
</evidence>
<dbReference type="AlphaFoldDB" id="A0A482XWM5"/>
<accession>A0A482XWM5</accession>
<reference evidence="1 2" key="1">
    <citation type="submission" date="2019-02" db="EMBL/GenBank/DDBJ databases">
        <title>Genome analysis provides insights into bioremediation potentialities and Haloocin production by Natrinema altunense strain 4.1R isolated from Chott Douz in Tunisian desert.</title>
        <authorList>
            <person name="Najjari A."/>
            <person name="Youssef N."/>
            <person name="Ben Dhia O."/>
            <person name="Ferjani R."/>
            <person name="El Hidri D."/>
            <person name="Ouzari H.I."/>
            <person name="Cherif A."/>
        </authorList>
    </citation>
    <scope>NUCLEOTIDE SEQUENCE [LARGE SCALE GENOMIC DNA]</scope>
    <source>
        <strain evidence="1 2">4.1R</strain>
    </source>
</reference>
<sequence>MRPFETCRYVVWSGVVRRLGSDRQPDSRRSELVHVNARRVLLRATEPVESNRFRTLSSEFAPLASR</sequence>